<accession>A0A8X7NCK4</accession>
<evidence type="ECO:0008006" key="6">
    <source>
        <dbReference type="Google" id="ProtNLM"/>
    </source>
</evidence>
<dbReference type="PANTHER" id="PTHR46093">
    <property type="entry name" value="ACYL-COA-BINDING DOMAIN-CONTAINING PROTEIN 5"/>
    <property type="match status" value="1"/>
</dbReference>
<dbReference type="InterPro" id="IPR006652">
    <property type="entry name" value="Kelch_1"/>
</dbReference>
<feature type="compositionally biased region" description="Polar residues" evidence="3">
    <location>
        <begin position="149"/>
        <end position="172"/>
    </location>
</feature>
<evidence type="ECO:0000256" key="2">
    <source>
        <dbReference type="ARBA" id="ARBA00022737"/>
    </source>
</evidence>
<dbReference type="AlphaFoldDB" id="A0A8X7NCK4"/>
<feature type="compositionally biased region" description="Polar residues" evidence="3">
    <location>
        <begin position="83"/>
        <end position="104"/>
    </location>
</feature>
<feature type="region of interest" description="Disordered" evidence="3">
    <location>
        <begin position="398"/>
        <end position="537"/>
    </location>
</feature>
<dbReference type="Gene3D" id="2.120.10.80">
    <property type="entry name" value="Kelch-type beta propeller"/>
    <property type="match status" value="2"/>
</dbReference>
<dbReference type="Proteomes" id="UP000078113">
    <property type="component" value="Unassembled WGS sequence"/>
</dbReference>
<dbReference type="SUPFAM" id="SSF50965">
    <property type="entry name" value="Galactose oxidase, central domain"/>
    <property type="match status" value="1"/>
</dbReference>
<organism evidence="4 5">
    <name type="scientific">Tilletia walkeri</name>
    <dbReference type="NCBI Taxonomy" id="117179"/>
    <lineage>
        <taxon>Eukaryota</taxon>
        <taxon>Fungi</taxon>
        <taxon>Dikarya</taxon>
        <taxon>Basidiomycota</taxon>
        <taxon>Ustilaginomycotina</taxon>
        <taxon>Exobasidiomycetes</taxon>
        <taxon>Tilletiales</taxon>
        <taxon>Tilletiaceae</taxon>
        <taxon>Tilletia</taxon>
    </lineage>
</organism>
<protein>
    <recommendedName>
        <fullName evidence="6">Tip elongation aberrant protein 1</fullName>
    </recommendedName>
</protein>
<feature type="compositionally biased region" description="Polar residues" evidence="3">
    <location>
        <begin position="192"/>
        <end position="202"/>
    </location>
</feature>
<dbReference type="InterPro" id="IPR015915">
    <property type="entry name" value="Kelch-typ_b-propeller"/>
</dbReference>
<feature type="region of interest" description="Disordered" evidence="3">
    <location>
        <begin position="65"/>
        <end position="371"/>
    </location>
</feature>
<feature type="compositionally biased region" description="Polar residues" evidence="3">
    <location>
        <begin position="286"/>
        <end position="295"/>
    </location>
</feature>
<dbReference type="Pfam" id="PF24681">
    <property type="entry name" value="Kelch_KLHDC2_KLHL20_DRC7"/>
    <property type="match status" value="1"/>
</dbReference>
<feature type="compositionally biased region" description="Polar residues" evidence="3">
    <location>
        <begin position="342"/>
        <end position="361"/>
    </location>
</feature>
<evidence type="ECO:0000256" key="1">
    <source>
        <dbReference type="ARBA" id="ARBA00022441"/>
    </source>
</evidence>
<comment type="caution">
    <text evidence="4">The sequence shown here is derived from an EMBL/GenBank/DDBJ whole genome shotgun (WGS) entry which is preliminary data.</text>
</comment>
<feature type="compositionally biased region" description="Polar residues" evidence="3">
    <location>
        <begin position="398"/>
        <end position="412"/>
    </location>
</feature>
<dbReference type="PANTHER" id="PTHR46093:SF18">
    <property type="entry name" value="FIBRONECTIN TYPE-III DOMAIN-CONTAINING PROTEIN"/>
    <property type="match status" value="1"/>
</dbReference>
<feature type="compositionally biased region" description="Low complexity" evidence="3">
    <location>
        <begin position="261"/>
        <end position="274"/>
    </location>
</feature>
<keyword evidence="1" id="KW-0880">Kelch repeat</keyword>
<keyword evidence="2" id="KW-0677">Repeat</keyword>
<reference evidence="4" key="1">
    <citation type="submission" date="2016-04" db="EMBL/GenBank/DDBJ databases">
        <authorList>
            <person name="Nguyen H.D."/>
            <person name="Samba Siva P."/>
            <person name="Cullis J."/>
            <person name="Levesque C.A."/>
            <person name="Hambleton S."/>
        </authorList>
    </citation>
    <scope>NUCLEOTIDE SEQUENCE</scope>
    <source>
        <strain evidence="4">DAOMC 236422</strain>
    </source>
</reference>
<gene>
    <name evidence="4" type="ORF">A4X09_0g909</name>
</gene>
<feature type="compositionally biased region" description="Low complexity" evidence="3">
    <location>
        <begin position="105"/>
        <end position="121"/>
    </location>
</feature>
<feature type="compositionally biased region" description="Polar residues" evidence="3">
    <location>
        <begin position="237"/>
        <end position="251"/>
    </location>
</feature>
<sequence>MAHTQSSASIDLSTNSPRRITKRLSAVFDPALGSIAVLPTPIMTDPSSLPLLSRPSHSDINQLLIQQQQQQPSQQQSTPTQQHSHYPASTNHHLYRNSPSFNHGSPSPSAAAAPNTSPTTAFRPSLPLRPQSSSSSMTSSHTLGPAQAPSFNQPHLTSPGSSSFSTTNASFRSASSDSTYQSTSDSTALHPSISNLNTITPQSPASMISHAAAAPPPIPTRMANSAVGGIAGPIPARSTSSKRPLNGSISGPLSALHPGASSSSSSSSSSVSPSPTFPHSAPPTHPQTILQSTGTPRVPVRSGSASIDATAMTSRSSSSSSSQLPTAGHHIVPLPERKNIARPSTTSGIATSRSGTFSRNTAAGGGGDPSASAMAAAAIAAAAAEHLSSTRQMATPTSILQQRQTSLSSEGQASDADFGRQSTTARESNKADGAAEATTLGRTTQNTIDSAGNARTGTPVSVAFDTPPTTAGAASSSTTTAANNHPATATGTTTSSTTRANGKATSTTGSTTRPPRTRMTAPSRYVSPQLPSAPNMSHAPPPAMYWSRAPMHGNIPRRSFKAHTACLADEVLWIFGGCDASSCFRDLFCFDTETMCWSRPRVEGEYPPSRRAHSATMVDRRLFVFAGGDGPAYYNDVWVFDTVALRWSKPEVYGSPPSPRRAHTSSYWEQQLIVFGGGNGIGALNDVFSLDLRDLDRLEWRKWDCFGKKPIGRGYHTSNLVDGKLIVIGGSDGHTSFGDIHILKLDTKFWYHVTTEEQHLRMGHTATQVGSYLFVMGGHDGNAYTSDILTLNLVNLQWEPRRVCGRKPPGRGYHEAWLRDSRLFMHGGYDGRQIYDDLHYVDLAACAYLPQITSFGIELEEEGEEEGEEE</sequence>
<evidence type="ECO:0000313" key="4">
    <source>
        <dbReference type="EMBL" id="KAE8271441.1"/>
    </source>
</evidence>
<feature type="compositionally biased region" description="Low complexity" evidence="3">
    <location>
        <begin position="173"/>
        <end position="188"/>
    </location>
</feature>
<dbReference type="InterPro" id="IPR011043">
    <property type="entry name" value="Gal_Oxase/kelch_b-propeller"/>
</dbReference>
<keyword evidence="5" id="KW-1185">Reference proteome</keyword>
<feature type="compositionally biased region" description="Low complexity" evidence="3">
    <location>
        <begin position="66"/>
        <end position="82"/>
    </location>
</feature>
<feature type="compositionally biased region" description="Polar residues" evidence="3">
    <location>
        <begin position="440"/>
        <end position="459"/>
    </location>
</feature>
<feature type="compositionally biased region" description="Polar residues" evidence="3">
    <location>
        <begin position="303"/>
        <end position="313"/>
    </location>
</feature>
<feature type="compositionally biased region" description="Low complexity" evidence="3">
    <location>
        <begin position="466"/>
        <end position="524"/>
    </location>
</feature>
<reference evidence="4" key="2">
    <citation type="journal article" date="2019" name="IMA Fungus">
        <title>Genome sequencing and comparison of five Tilletia species to identify candidate genes for the detection of regulated species infecting wheat.</title>
        <authorList>
            <person name="Nguyen H.D.T."/>
            <person name="Sultana T."/>
            <person name="Kesanakurti P."/>
            <person name="Hambleton S."/>
        </authorList>
    </citation>
    <scope>NUCLEOTIDE SEQUENCE</scope>
    <source>
        <strain evidence="4">DAOMC 236422</strain>
    </source>
</reference>
<evidence type="ECO:0000313" key="5">
    <source>
        <dbReference type="Proteomes" id="UP000078113"/>
    </source>
</evidence>
<feature type="compositionally biased region" description="Low complexity" evidence="3">
    <location>
        <begin position="203"/>
        <end position="213"/>
    </location>
</feature>
<name>A0A8X7NCK4_9BASI</name>
<evidence type="ECO:0000256" key="3">
    <source>
        <dbReference type="SAM" id="MobiDB-lite"/>
    </source>
</evidence>
<proteinExistence type="predicted"/>
<dbReference type="EMBL" id="LWDG02000018">
    <property type="protein sequence ID" value="KAE8271441.1"/>
    <property type="molecule type" value="Genomic_DNA"/>
</dbReference>
<dbReference type="Pfam" id="PF01344">
    <property type="entry name" value="Kelch_1"/>
    <property type="match status" value="1"/>
</dbReference>